<reference evidence="5 6" key="1">
    <citation type="submission" date="2018-11" db="EMBL/GenBank/DDBJ databases">
        <title>Gemmobacter sp. nov., YIM 102744-1 draft genome.</title>
        <authorList>
            <person name="Li G."/>
            <person name="Jiang Y."/>
        </authorList>
    </citation>
    <scope>NUCLEOTIDE SEQUENCE [LARGE SCALE GENOMIC DNA]</scope>
    <source>
        <strain evidence="5 6">YIM 102744-1</strain>
    </source>
</reference>
<name>A0A3P3DR20_9RHOB</name>
<comment type="similarity">
    <text evidence="1">Belongs to the SMP-30/CGR1 family.</text>
</comment>
<dbReference type="EMBL" id="RRAZ01000006">
    <property type="protein sequence ID" value="RRH76707.1"/>
    <property type="molecule type" value="Genomic_DNA"/>
</dbReference>
<evidence type="ECO:0000313" key="5">
    <source>
        <dbReference type="EMBL" id="RRH76707.1"/>
    </source>
</evidence>
<sequence>MHIERFGSFHTDLGECPMWDGEKLWMMDCRKGLIVSLDQNGAVTLQAEVPAPAGSFALRQGGGLVVALRDEVILIDPDGSRQTVGRLEVHHPNMRLNDGAAMPDGSFILGTMHTLRAPGEAPLGGIYRLGTDHSFTRIGPALGVANGPLIHPASGLFTICDSTARRAESYEFAADGTLGPAQLYADFTALNSPPDGCCLDDEGGFWTALVTASALVRLDAAGQVTQRIDVPVKHAAALCFGGPDLSDLYLTTISDSGRLKADGPLDGAVLKITGHGRRGLPLDLYQG</sequence>
<accession>A0A3P3DR20</accession>
<dbReference type="GO" id="GO:0005509">
    <property type="term" value="F:calcium ion binding"/>
    <property type="evidence" value="ECO:0007669"/>
    <property type="project" value="TreeGrafter"/>
</dbReference>
<proteinExistence type="inferred from homology"/>
<evidence type="ECO:0000256" key="1">
    <source>
        <dbReference type="ARBA" id="ARBA00008853"/>
    </source>
</evidence>
<dbReference type="InterPro" id="IPR011042">
    <property type="entry name" value="6-blade_b-propeller_TolB-like"/>
</dbReference>
<dbReference type="Gene3D" id="2.120.10.30">
    <property type="entry name" value="TolB, C-terminal domain"/>
    <property type="match status" value="1"/>
</dbReference>
<feature type="binding site" evidence="3">
    <location>
        <position position="95"/>
    </location>
    <ligand>
        <name>substrate</name>
    </ligand>
</feature>
<dbReference type="OrthoDB" id="2633250at2"/>
<feature type="active site" description="Proton donor/acceptor" evidence="2">
    <location>
        <position position="195"/>
    </location>
</feature>
<comment type="cofactor">
    <cofactor evidence="3">
        <name>Zn(2+)</name>
        <dbReference type="ChEBI" id="CHEBI:29105"/>
    </cofactor>
    <text evidence="3">Binds 1 divalent metal cation per subunit.</text>
</comment>
<feature type="binding site" evidence="3">
    <location>
        <position position="15"/>
    </location>
    <ligand>
        <name>a divalent metal cation</name>
        <dbReference type="ChEBI" id="CHEBI:60240"/>
    </ligand>
</feature>
<evidence type="ECO:0000256" key="2">
    <source>
        <dbReference type="PIRSR" id="PIRSR605511-1"/>
    </source>
</evidence>
<feature type="binding site" evidence="3">
    <location>
        <position position="146"/>
    </location>
    <ligand>
        <name>a divalent metal cation</name>
        <dbReference type="ChEBI" id="CHEBI:60240"/>
    </ligand>
</feature>
<dbReference type="PANTHER" id="PTHR10907">
    <property type="entry name" value="REGUCALCIN"/>
    <property type="match status" value="1"/>
</dbReference>
<dbReference type="GO" id="GO:0004341">
    <property type="term" value="F:gluconolactonase activity"/>
    <property type="evidence" value="ECO:0007669"/>
    <property type="project" value="TreeGrafter"/>
</dbReference>
<dbReference type="PANTHER" id="PTHR10907:SF47">
    <property type="entry name" value="REGUCALCIN"/>
    <property type="match status" value="1"/>
</dbReference>
<feature type="binding site" evidence="3">
    <location>
        <position position="97"/>
    </location>
    <ligand>
        <name>substrate</name>
    </ligand>
</feature>
<evidence type="ECO:0000259" key="4">
    <source>
        <dbReference type="Pfam" id="PF08450"/>
    </source>
</evidence>
<dbReference type="AlphaFoldDB" id="A0A3P3DR20"/>
<keyword evidence="3" id="KW-0862">Zinc</keyword>
<keyword evidence="3" id="KW-0479">Metal-binding</keyword>
<keyword evidence="6" id="KW-1185">Reference proteome</keyword>
<dbReference type="Proteomes" id="UP000282125">
    <property type="component" value="Unassembled WGS sequence"/>
</dbReference>
<evidence type="ECO:0000313" key="6">
    <source>
        <dbReference type="Proteomes" id="UP000282125"/>
    </source>
</evidence>
<gene>
    <name evidence="5" type="ORF">EG244_05470</name>
</gene>
<dbReference type="InterPro" id="IPR005511">
    <property type="entry name" value="SMP-30"/>
</dbReference>
<dbReference type="PRINTS" id="PR01790">
    <property type="entry name" value="SMP30FAMILY"/>
</dbReference>
<feature type="domain" description="SMP-30/Gluconolactonase/LRE-like region" evidence="4">
    <location>
        <begin position="13"/>
        <end position="253"/>
    </location>
</feature>
<dbReference type="InterPro" id="IPR013658">
    <property type="entry name" value="SGL"/>
</dbReference>
<protein>
    <submittedName>
        <fullName evidence="5">SMP-30/gluconolactonase/LRE family protein</fullName>
    </submittedName>
</protein>
<dbReference type="GO" id="GO:0019853">
    <property type="term" value="P:L-ascorbic acid biosynthetic process"/>
    <property type="evidence" value="ECO:0007669"/>
    <property type="project" value="TreeGrafter"/>
</dbReference>
<evidence type="ECO:0000256" key="3">
    <source>
        <dbReference type="PIRSR" id="PIRSR605511-2"/>
    </source>
</evidence>
<dbReference type="Pfam" id="PF08450">
    <property type="entry name" value="SGL"/>
    <property type="match status" value="1"/>
</dbReference>
<organism evidence="5 6">
    <name type="scientific">Falsigemmobacter faecalis</name>
    <dbReference type="NCBI Taxonomy" id="2488730"/>
    <lineage>
        <taxon>Bacteria</taxon>
        <taxon>Pseudomonadati</taxon>
        <taxon>Pseudomonadota</taxon>
        <taxon>Alphaproteobacteria</taxon>
        <taxon>Rhodobacterales</taxon>
        <taxon>Paracoccaceae</taxon>
        <taxon>Falsigemmobacter</taxon>
    </lineage>
</organism>
<feature type="binding site" evidence="3">
    <location>
        <position position="195"/>
    </location>
    <ligand>
        <name>a divalent metal cation</name>
        <dbReference type="ChEBI" id="CHEBI:60240"/>
    </ligand>
</feature>
<comment type="caution">
    <text evidence="5">The sequence shown here is derived from an EMBL/GenBank/DDBJ whole genome shotgun (WGS) entry which is preliminary data.</text>
</comment>
<dbReference type="SUPFAM" id="SSF63829">
    <property type="entry name" value="Calcium-dependent phosphotriesterase"/>
    <property type="match status" value="1"/>
</dbReference>